<name>A0ABS9XDU9_9ACTN</name>
<proteinExistence type="predicted"/>
<organism evidence="2 3">
    <name type="scientific">Streptomyces spinosisporus</name>
    <dbReference type="NCBI Taxonomy" id="2927582"/>
    <lineage>
        <taxon>Bacteria</taxon>
        <taxon>Bacillati</taxon>
        <taxon>Actinomycetota</taxon>
        <taxon>Actinomycetes</taxon>
        <taxon>Kitasatosporales</taxon>
        <taxon>Streptomycetaceae</taxon>
        <taxon>Streptomyces</taxon>
    </lineage>
</organism>
<protein>
    <submittedName>
        <fullName evidence="2">Uncharacterized protein</fullName>
    </submittedName>
</protein>
<dbReference type="RefSeq" id="WP_242709337.1">
    <property type="nucleotide sequence ID" value="NZ_JALDAX010000003.1"/>
</dbReference>
<evidence type="ECO:0000256" key="1">
    <source>
        <dbReference type="SAM" id="MobiDB-lite"/>
    </source>
</evidence>
<comment type="caution">
    <text evidence="2">The sequence shown here is derived from an EMBL/GenBank/DDBJ whole genome shotgun (WGS) entry which is preliminary data.</text>
</comment>
<dbReference type="EMBL" id="JALDAX010000003">
    <property type="protein sequence ID" value="MCI3240268.1"/>
    <property type="molecule type" value="Genomic_DNA"/>
</dbReference>
<evidence type="ECO:0000313" key="3">
    <source>
        <dbReference type="Proteomes" id="UP001165270"/>
    </source>
</evidence>
<feature type="compositionally biased region" description="Polar residues" evidence="1">
    <location>
        <begin position="1"/>
        <end position="14"/>
    </location>
</feature>
<evidence type="ECO:0000313" key="2">
    <source>
        <dbReference type="EMBL" id="MCI3240268.1"/>
    </source>
</evidence>
<dbReference type="InterPro" id="IPR036410">
    <property type="entry name" value="HSP_DnaJ_Cys-rich_dom_sf"/>
</dbReference>
<gene>
    <name evidence="2" type="ORF">MQN93_11090</name>
</gene>
<accession>A0ABS9XDU9</accession>
<reference evidence="2" key="1">
    <citation type="submission" date="2022-03" db="EMBL/GenBank/DDBJ databases">
        <title>Streptomyces 7R015 and 7R016 isolated from Barleria lupulina in Thailand.</title>
        <authorList>
            <person name="Kanchanasin P."/>
            <person name="Phongsopitanun W."/>
            <person name="Tanasupawat S."/>
        </authorList>
    </citation>
    <scope>NUCLEOTIDE SEQUENCE</scope>
    <source>
        <strain evidence="2">7R016</strain>
    </source>
</reference>
<keyword evidence="3" id="KW-1185">Reference proteome</keyword>
<sequence length="51" mass="5190">MTEQQPKPQPQACTGCSGAGGRTIDTSSGGITRQHWVRCQACGGTGKQGGI</sequence>
<dbReference type="Proteomes" id="UP001165270">
    <property type="component" value="Unassembled WGS sequence"/>
</dbReference>
<dbReference type="SUPFAM" id="SSF57938">
    <property type="entry name" value="DnaJ/Hsp40 cysteine-rich domain"/>
    <property type="match status" value="1"/>
</dbReference>
<feature type="region of interest" description="Disordered" evidence="1">
    <location>
        <begin position="1"/>
        <end position="30"/>
    </location>
</feature>